<protein>
    <submittedName>
        <fullName evidence="6">Uncharacterized protein</fullName>
    </submittedName>
</protein>
<evidence type="ECO:0000256" key="5">
    <source>
        <dbReference type="SAM" id="Phobius"/>
    </source>
</evidence>
<keyword evidence="7" id="KW-1185">Reference proteome</keyword>
<dbReference type="AlphaFoldDB" id="A0AAN7BSC2"/>
<dbReference type="PANTHER" id="PTHR35814:SF1">
    <property type="entry name" value="GLUTATHIONE S-TRANSFERASE-RELATED"/>
    <property type="match status" value="1"/>
</dbReference>
<comment type="caution">
    <text evidence="6">The sequence shown here is derived from an EMBL/GenBank/DDBJ whole genome shotgun (WGS) entry which is preliminary data.</text>
</comment>
<evidence type="ECO:0000256" key="2">
    <source>
        <dbReference type="ARBA" id="ARBA00022692"/>
    </source>
</evidence>
<name>A0AAN7BSC2_9PEZI</name>
<reference evidence="6" key="1">
    <citation type="journal article" date="2023" name="Mol. Phylogenet. Evol.">
        <title>Genome-scale phylogeny and comparative genomics of the fungal order Sordariales.</title>
        <authorList>
            <person name="Hensen N."/>
            <person name="Bonometti L."/>
            <person name="Westerberg I."/>
            <person name="Brannstrom I.O."/>
            <person name="Guillou S."/>
            <person name="Cros-Aarteil S."/>
            <person name="Calhoun S."/>
            <person name="Haridas S."/>
            <person name="Kuo A."/>
            <person name="Mondo S."/>
            <person name="Pangilinan J."/>
            <person name="Riley R."/>
            <person name="LaButti K."/>
            <person name="Andreopoulos B."/>
            <person name="Lipzen A."/>
            <person name="Chen C."/>
            <person name="Yan M."/>
            <person name="Daum C."/>
            <person name="Ng V."/>
            <person name="Clum A."/>
            <person name="Steindorff A."/>
            <person name="Ohm R.A."/>
            <person name="Martin F."/>
            <person name="Silar P."/>
            <person name="Natvig D.O."/>
            <person name="Lalanne C."/>
            <person name="Gautier V."/>
            <person name="Ament-Velasquez S.L."/>
            <person name="Kruys A."/>
            <person name="Hutchinson M.I."/>
            <person name="Powell A.J."/>
            <person name="Barry K."/>
            <person name="Miller A.N."/>
            <person name="Grigoriev I.V."/>
            <person name="Debuchy R."/>
            <person name="Gladieux P."/>
            <person name="Hiltunen Thoren M."/>
            <person name="Johannesson H."/>
        </authorList>
    </citation>
    <scope>NUCLEOTIDE SEQUENCE</scope>
    <source>
        <strain evidence="6">CBS 990.96</strain>
    </source>
</reference>
<proteinExistence type="predicted"/>
<organism evidence="6 7">
    <name type="scientific">Podospora fimiseda</name>
    <dbReference type="NCBI Taxonomy" id="252190"/>
    <lineage>
        <taxon>Eukaryota</taxon>
        <taxon>Fungi</taxon>
        <taxon>Dikarya</taxon>
        <taxon>Ascomycota</taxon>
        <taxon>Pezizomycotina</taxon>
        <taxon>Sordariomycetes</taxon>
        <taxon>Sordariomycetidae</taxon>
        <taxon>Sordariales</taxon>
        <taxon>Podosporaceae</taxon>
        <taxon>Podospora</taxon>
    </lineage>
</organism>
<reference evidence="6" key="2">
    <citation type="submission" date="2023-05" db="EMBL/GenBank/DDBJ databases">
        <authorList>
            <consortium name="Lawrence Berkeley National Laboratory"/>
            <person name="Steindorff A."/>
            <person name="Hensen N."/>
            <person name="Bonometti L."/>
            <person name="Westerberg I."/>
            <person name="Brannstrom I.O."/>
            <person name="Guillou S."/>
            <person name="Cros-Aarteil S."/>
            <person name="Calhoun S."/>
            <person name="Haridas S."/>
            <person name="Kuo A."/>
            <person name="Mondo S."/>
            <person name="Pangilinan J."/>
            <person name="Riley R."/>
            <person name="Labutti K."/>
            <person name="Andreopoulos B."/>
            <person name="Lipzen A."/>
            <person name="Chen C."/>
            <person name="Yanf M."/>
            <person name="Daum C."/>
            <person name="Ng V."/>
            <person name="Clum A."/>
            <person name="Ohm R."/>
            <person name="Martin F."/>
            <person name="Silar P."/>
            <person name="Natvig D."/>
            <person name="Lalanne C."/>
            <person name="Gautier V."/>
            <person name="Ament-Velasquez S.L."/>
            <person name="Kruys A."/>
            <person name="Hutchinson M.I."/>
            <person name="Powell A.J."/>
            <person name="Barry K."/>
            <person name="Miller A.N."/>
            <person name="Grigoriev I.V."/>
            <person name="Debuchy R."/>
            <person name="Gladieux P."/>
            <person name="Thoren M.H."/>
            <person name="Johannesson H."/>
        </authorList>
    </citation>
    <scope>NUCLEOTIDE SEQUENCE</scope>
    <source>
        <strain evidence="6">CBS 990.96</strain>
    </source>
</reference>
<feature type="transmembrane region" description="Helical" evidence="5">
    <location>
        <begin position="20"/>
        <end position="43"/>
    </location>
</feature>
<evidence type="ECO:0000313" key="7">
    <source>
        <dbReference type="Proteomes" id="UP001301958"/>
    </source>
</evidence>
<evidence type="ECO:0000256" key="1">
    <source>
        <dbReference type="ARBA" id="ARBA00004370"/>
    </source>
</evidence>
<dbReference type="InterPro" id="IPR001129">
    <property type="entry name" value="Membr-assoc_MAPEG"/>
</dbReference>
<keyword evidence="4 5" id="KW-0472">Membrane</keyword>
<comment type="subcellular location">
    <subcellularLocation>
        <location evidence="1">Membrane</location>
    </subcellularLocation>
</comment>
<dbReference type="InterPro" id="IPR023352">
    <property type="entry name" value="MAPEG-like_dom_sf"/>
</dbReference>
<dbReference type="Gene3D" id="1.20.120.550">
    <property type="entry name" value="Membrane associated eicosanoid/glutathione metabolism-like domain"/>
    <property type="match status" value="1"/>
</dbReference>
<evidence type="ECO:0000313" key="6">
    <source>
        <dbReference type="EMBL" id="KAK4228673.1"/>
    </source>
</evidence>
<dbReference type="Pfam" id="PF01124">
    <property type="entry name" value="MAPEG"/>
    <property type="match status" value="1"/>
</dbReference>
<evidence type="ECO:0000256" key="3">
    <source>
        <dbReference type="ARBA" id="ARBA00022989"/>
    </source>
</evidence>
<accession>A0AAN7BSC2</accession>
<dbReference type="SUPFAM" id="SSF161084">
    <property type="entry name" value="MAPEG domain-like"/>
    <property type="match status" value="1"/>
</dbReference>
<feature type="transmembrane region" description="Helical" evidence="5">
    <location>
        <begin position="144"/>
        <end position="164"/>
    </location>
</feature>
<dbReference type="PANTHER" id="PTHR35814">
    <property type="match status" value="1"/>
</dbReference>
<keyword evidence="3 5" id="KW-1133">Transmembrane helix</keyword>
<dbReference type="EMBL" id="MU865316">
    <property type="protein sequence ID" value="KAK4228673.1"/>
    <property type="molecule type" value="Genomic_DNA"/>
</dbReference>
<keyword evidence="2 5" id="KW-0812">Transmembrane</keyword>
<dbReference type="Proteomes" id="UP001301958">
    <property type="component" value="Unassembled WGS sequence"/>
</dbReference>
<sequence length="171" mass="17958">MSYTASSIGLNHIDIVGPLLPVTGAFLLPFTTYFGVLSTRVVLQRLATRTVLGTDAPAIHMAKPGSEAPTPPATSNEALLIASRCQANFVEHVPLALFIAGVAELNGAPKKVITLSLSGLLAARILHVEMGLRRPGAAGIGRTVGYYGTLGVMTFLAGYAGYLVKGYWGYK</sequence>
<gene>
    <name evidence="6" type="ORF">QBC38DRAFT_535640</name>
</gene>
<dbReference type="GO" id="GO:0016020">
    <property type="term" value="C:membrane"/>
    <property type="evidence" value="ECO:0007669"/>
    <property type="project" value="UniProtKB-SubCell"/>
</dbReference>
<evidence type="ECO:0000256" key="4">
    <source>
        <dbReference type="ARBA" id="ARBA00023136"/>
    </source>
</evidence>